<dbReference type="AlphaFoldDB" id="A0A9P4TL85"/>
<keyword evidence="5" id="KW-0238">DNA-binding</keyword>
<keyword evidence="2" id="KW-0479">Metal-binding</keyword>
<gene>
    <name evidence="9" type="ORF">E8E13_009379</name>
</gene>
<evidence type="ECO:0000256" key="4">
    <source>
        <dbReference type="ARBA" id="ARBA00023015"/>
    </source>
</evidence>
<evidence type="ECO:0000256" key="7">
    <source>
        <dbReference type="ARBA" id="ARBA00023242"/>
    </source>
</evidence>
<keyword evidence="6" id="KW-0804">Transcription</keyword>
<sequence length="444" mass="48916">MAERTDKQRNIAEGLSFRSLLNAAVRCGHAALALNDSNSVQPRNFRSVADFLRTDTSTTAYQAYLHYIRGAYPYIEPAKLDSAFHSVSKQQSGDSASPRIDPAPEQHVIISLGLATGILLSQGYDRHEKLVDDLVQCSLEAFGYVLDAADDLAAVHCLIALTICSLFYDKAGSTWHLLGLAMTRCVACGMHIAKDSQLEPHAEPTEQARAFWTLFLLDTRVSSTLDRPFYLDDSAVATPESLPPGEDASYLVTQASMTRTTRHSEREDPLCTFINLQHLHETSASRYASQKIDSIRAYAAGLVELCKYSTISDNAGSKMVFDEIDEIFAKYLVSLEDKLVSRVGTPPSMDVMLVLAIGTVVCRLYALGHITQQQVAYQAINILTLLSTRYAHARGFRDLLMELVMGGTGAEPRQPSARLCELIAKVESQLPSRIELLILGRKPL</sequence>
<dbReference type="PANTHER" id="PTHR47782">
    <property type="entry name" value="ZN(II)2CYS6 TRANSCRIPTION FACTOR (EUROFUNG)-RELATED"/>
    <property type="match status" value="1"/>
</dbReference>
<evidence type="ECO:0000256" key="6">
    <source>
        <dbReference type="ARBA" id="ARBA00023163"/>
    </source>
</evidence>
<accession>A0A9P4TL85</accession>
<dbReference type="GO" id="GO:0006351">
    <property type="term" value="P:DNA-templated transcription"/>
    <property type="evidence" value="ECO:0007669"/>
    <property type="project" value="InterPro"/>
</dbReference>
<dbReference type="InterPro" id="IPR007219">
    <property type="entry name" value="XnlR_reg_dom"/>
</dbReference>
<keyword evidence="10" id="KW-1185">Reference proteome</keyword>
<dbReference type="InterPro" id="IPR052202">
    <property type="entry name" value="Yeast_MetPath_Reg"/>
</dbReference>
<protein>
    <recommendedName>
        <fullName evidence="8">Xylanolytic transcriptional activator regulatory domain-containing protein</fullName>
    </recommendedName>
</protein>
<dbReference type="GO" id="GO:0045944">
    <property type="term" value="P:positive regulation of transcription by RNA polymerase II"/>
    <property type="evidence" value="ECO:0007669"/>
    <property type="project" value="TreeGrafter"/>
</dbReference>
<dbReference type="GO" id="GO:0005634">
    <property type="term" value="C:nucleus"/>
    <property type="evidence" value="ECO:0007669"/>
    <property type="project" value="UniProtKB-SubCell"/>
</dbReference>
<dbReference type="EMBL" id="SWKU01000004">
    <property type="protein sequence ID" value="KAF3007693.1"/>
    <property type="molecule type" value="Genomic_DNA"/>
</dbReference>
<organism evidence="9 10">
    <name type="scientific">Curvularia kusanoi</name>
    <name type="common">Cochliobolus kusanoi</name>
    <dbReference type="NCBI Taxonomy" id="90978"/>
    <lineage>
        <taxon>Eukaryota</taxon>
        <taxon>Fungi</taxon>
        <taxon>Dikarya</taxon>
        <taxon>Ascomycota</taxon>
        <taxon>Pezizomycotina</taxon>
        <taxon>Dothideomycetes</taxon>
        <taxon>Pleosporomycetidae</taxon>
        <taxon>Pleosporales</taxon>
        <taxon>Pleosporineae</taxon>
        <taxon>Pleosporaceae</taxon>
        <taxon>Curvularia</taxon>
    </lineage>
</organism>
<comment type="caution">
    <text evidence="9">The sequence shown here is derived from an EMBL/GenBank/DDBJ whole genome shotgun (WGS) entry which is preliminary data.</text>
</comment>
<evidence type="ECO:0000256" key="2">
    <source>
        <dbReference type="ARBA" id="ARBA00022723"/>
    </source>
</evidence>
<dbReference type="GO" id="GO:0043565">
    <property type="term" value="F:sequence-specific DNA binding"/>
    <property type="evidence" value="ECO:0007669"/>
    <property type="project" value="TreeGrafter"/>
</dbReference>
<dbReference type="Proteomes" id="UP000801428">
    <property type="component" value="Unassembled WGS sequence"/>
</dbReference>
<dbReference type="Pfam" id="PF04082">
    <property type="entry name" value="Fungal_trans"/>
    <property type="match status" value="1"/>
</dbReference>
<evidence type="ECO:0000259" key="8">
    <source>
        <dbReference type="SMART" id="SM00906"/>
    </source>
</evidence>
<evidence type="ECO:0000313" key="9">
    <source>
        <dbReference type="EMBL" id="KAF3007693.1"/>
    </source>
</evidence>
<keyword evidence="3" id="KW-0862">Zinc</keyword>
<dbReference type="OrthoDB" id="1621678at2759"/>
<evidence type="ECO:0000256" key="3">
    <source>
        <dbReference type="ARBA" id="ARBA00022833"/>
    </source>
</evidence>
<keyword evidence="7" id="KW-0539">Nucleus</keyword>
<feature type="domain" description="Xylanolytic transcriptional activator regulatory" evidence="8">
    <location>
        <begin position="174"/>
        <end position="247"/>
    </location>
</feature>
<dbReference type="SMART" id="SM00906">
    <property type="entry name" value="Fungal_trans"/>
    <property type="match status" value="1"/>
</dbReference>
<evidence type="ECO:0000256" key="5">
    <source>
        <dbReference type="ARBA" id="ARBA00023125"/>
    </source>
</evidence>
<proteinExistence type="predicted"/>
<dbReference type="PANTHER" id="PTHR47782:SF14">
    <property type="entry name" value="ZN(II)2CYS6 TRANSCRIPTION FACTOR (EUROFUNG)"/>
    <property type="match status" value="1"/>
</dbReference>
<keyword evidence="4" id="KW-0805">Transcription regulation</keyword>
<dbReference type="GO" id="GO:0008270">
    <property type="term" value="F:zinc ion binding"/>
    <property type="evidence" value="ECO:0007669"/>
    <property type="project" value="InterPro"/>
</dbReference>
<evidence type="ECO:0000313" key="10">
    <source>
        <dbReference type="Proteomes" id="UP000801428"/>
    </source>
</evidence>
<reference evidence="9" key="1">
    <citation type="submission" date="2019-04" db="EMBL/GenBank/DDBJ databases">
        <title>Sequencing of skin fungus with MAO and IRED activity.</title>
        <authorList>
            <person name="Marsaioli A.J."/>
            <person name="Bonatto J.M.C."/>
            <person name="Reis Junior O."/>
        </authorList>
    </citation>
    <scope>NUCLEOTIDE SEQUENCE</scope>
    <source>
        <strain evidence="9">30M1</strain>
    </source>
</reference>
<dbReference type="GO" id="GO:0000981">
    <property type="term" value="F:DNA-binding transcription factor activity, RNA polymerase II-specific"/>
    <property type="evidence" value="ECO:0007669"/>
    <property type="project" value="TreeGrafter"/>
</dbReference>
<dbReference type="CDD" id="cd12148">
    <property type="entry name" value="fungal_TF_MHR"/>
    <property type="match status" value="1"/>
</dbReference>
<comment type="subcellular location">
    <subcellularLocation>
        <location evidence="1">Nucleus</location>
    </subcellularLocation>
</comment>
<name>A0A9P4TL85_CURKU</name>
<evidence type="ECO:0000256" key="1">
    <source>
        <dbReference type="ARBA" id="ARBA00004123"/>
    </source>
</evidence>